<reference evidence="1 2" key="1">
    <citation type="submission" date="2018-05" db="EMBL/GenBank/DDBJ databases">
        <title>Leucothrix arctica sp. nov., isolated from Arctic seawater.</title>
        <authorList>
            <person name="Choi A."/>
            <person name="Baek K."/>
        </authorList>
    </citation>
    <scope>NUCLEOTIDE SEQUENCE [LARGE SCALE GENOMIC DNA]</scope>
    <source>
        <strain evidence="1 2">JCM 18388</strain>
    </source>
</reference>
<keyword evidence="2" id="KW-1185">Reference proteome</keyword>
<evidence type="ECO:0000313" key="1">
    <source>
        <dbReference type="EMBL" id="PWQ92624.1"/>
    </source>
</evidence>
<dbReference type="AlphaFoldDB" id="A0A317C1X6"/>
<proteinExistence type="predicted"/>
<protein>
    <submittedName>
        <fullName evidence="1">Uncharacterized protein</fullName>
    </submittedName>
</protein>
<dbReference type="RefSeq" id="WP_109839442.1">
    <property type="nucleotide sequence ID" value="NZ_QGKM01000079.1"/>
</dbReference>
<gene>
    <name evidence="1" type="ORF">DKW60_20015</name>
</gene>
<dbReference type="OrthoDB" id="5624986at2"/>
<dbReference type="Proteomes" id="UP000245539">
    <property type="component" value="Unassembled WGS sequence"/>
</dbReference>
<organism evidence="1 2">
    <name type="scientific">Leucothrix pacifica</name>
    <dbReference type="NCBI Taxonomy" id="1247513"/>
    <lineage>
        <taxon>Bacteria</taxon>
        <taxon>Pseudomonadati</taxon>
        <taxon>Pseudomonadota</taxon>
        <taxon>Gammaproteobacteria</taxon>
        <taxon>Thiotrichales</taxon>
        <taxon>Thiotrichaceae</taxon>
        <taxon>Leucothrix</taxon>
    </lineage>
</organism>
<evidence type="ECO:0000313" key="2">
    <source>
        <dbReference type="Proteomes" id="UP000245539"/>
    </source>
</evidence>
<accession>A0A317C1X6</accession>
<comment type="caution">
    <text evidence="1">The sequence shown here is derived from an EMBL/GenBank/DDBJ whole genome shotgun (WGS) entry which is preliminary data.</text>
</comment>
<name>A0A317C1X6_9GAMM</name>
<dbReference type="EMBL" id="QGKM01000079">
    <property type="protein sequence ID" value="PWQ92624.1"/>
    <property type="molecule type" value="Genomic_DNA"/>
</dbReference>
<sequence>MFIFSVTAKAKDAIDGFEKGASAPFIVYVDFQDLVGAEYLARFYVTKEGFFDVVVDKRRQLKRDKVAKFAQKNKQVKEALTTGYAIQLFDQD</sequence>